<feature type="transmembrane region" description="Helical" evidence="5">
    <location>
        <begin position="30"/>
        <end position="52"/>
    </location>
</feature>
<proteinExistence type="predicted"/>
<dbReference type="Pfam" id="PF00001">
    <property type="entry name" value="7tm_1"/>
    <property type="match status" value="1"/>
</dbReference>
<dbReference type="PANTHER" id="PTHR46641:SF2">
    <property type="entry name" value="FMRFAMIDE RECEPTOR"/>
    <property type="match status" value="1"/>
</dbReference>
<feature type="transmembrane region" description="Helical" evidence="5">
    <location>
        <begin position="64"/>
        <end position="85"/>
    </location>
</feature>
<feature type="transmembrane region" description="Helical" evidence="5">
    <location>
        <begin position="147"/>
        <end position="168"/>
    </location>
</feature>
<dbReference type="GeneID" id="106067743"/>
<keyword evidence="3 5" id="KW-1133">Transmembrane helix</keyword>
<name>A0A9U8ECI6_BIOGL</name>
<evidence type="ECO:0000313" key="7">
    <source>
        <dbReference type="Proteomes" id="UP001165740"/>
    </source>
</evidence>
<dbReference type="InterPro" id="IPR000276">
    <property type="entry name" value="GPCR_Rhodpsn"/>
</dbReference>
<keyword evidence="2 5" id="KW-0812">Transmembrane</keyword>
<dbReference type="GO" id="GO:0004930">
    <property type="term" value="F:G protein-coupled receptor activity"/>
    <property type="evidence" value="ECO:0007669"/>
    <property type="project" value="InterPro"/>
</dbReference>
<dbReference type="OrthoDB" id="5864054at2759"/>
<feature type="transmembrane region" description="Helical" evidence="5">
    <location>
        <begin position="290"/>
        <end position="314"/>
    </location>
</feature>
<keyword evidence="4 5" id="KW-0472">Membrane</keyword>
<accession>A0A9U8ECI6</accession>
<dbReference type="InterPro" id="IPR017452">
    <property type="entry name" value="GPCR_Rhodpsn_7TM"/>
</dbReference>
<dbReference type="Proteomes" id="UP001165740">
    <property type="component" value="Chromosome 11"/>
</dbReference>
<evidence type="ECO:0000313" key="8">
    <source>
        <dbReference type="RefSeq" id="XP_013082453.2"/>
    </source>
</evidence>
<dbReference type="PANTHER" id="PTHR46641">
    <property type="entry name" value="FMRFAMIDE RECEPTOR-RELATED"/>
    <property type="match status" value="1"/>
</dbReference>
<dbReference type="SUPFAM" id="SSF81321">
    <property type="entry name" value="Family A G protein-coupled receptor-like"/>
    <property type="match status" value="1"/>
</dbReference>
<dbReference type="OMA" id="QPKENHA"/>
<evidence type="ECO:0000256" key="2">
    <source>
        <dbReference type="ARBA" id="ARBA00022692"/>
    </source>
</evidence>
<feature type="domain" description="G-protein coupled receptors family 1 profile" evidence="6">
    <location>
        <begin position="43"/>
        <end position="313"/>
    </location>
</feature>
<keyword evidence="7" id="KW-1185">Reference proteome</keyword>
<protein>
    <submittedName>
        <fullName evidence="8">Serpentine receptor class gamma-16-like</fullName>
    </submittedName>
</protein>
<dbReference type="KEGG" id="bgt:106067743"/>
<comment type="subcellular location">
    <subcellularLocation>
        <location evidence="1">Membrane</location>
    </subcellularLocation>
</comment>
<evidence type="ECO:0000256" key="4">
    <source>
        <dbReference type="ARBA" id="ARBA00023136"/>
    </source>
</evidence>
<evidence type="ECO:0000256" key="5">
    <source>
        <dbReference type="SAM" id="Phobius"/>
    </source>
</evidence>
<reference evidence="8" key="1">
    <citation type="submission" date="2025-08" db="UniProtKB">
        <authorList>
            <consortium name="RefSeq"/>
        </authorList>
    </citation>
    <scope>IDENTIFICATION</scope>
</reference>
<dbReference type="InterPro" id="IPR052954">
    <property type="entry name" value="GPCR-Ligand_Int"/>
</dbReference>
<dbReference type="GO" id="GO:0016020">
    <property type="term" value="C:membrane"/>
    <property type="evidence" value="ECO:0007669"/>
    <property type="project" value="UniProtKB-SubCell"/>
</dbReference>
<sequence length="337" mass="37673">MVNHTSPGIMCFNNNITDEIAELVITVNYFILNAIIGFTGLVVNVIKVIVFFKLGLNDSTNISFFVLSLADTGIGILMVGFSTVFNPLFKQAVMYIDVAVSIAYYCVAWPYGFFSRVASLMTAVITVERFLCVTFPLKVKEIFNPTVAATISIILILSVLVSVIPAFVATRLGPVFNDKLNLTLLGLVQTESRAQLESVSFLCVAIFQIVSIGVITSFTIALTYTFLQSTKWRKQVSNKSEQLSTKHKRLVKMVIFMSISFLIFSIPSMIFIFLAVFQEGFTNDGPCKNVFYLVSSFIFPTDAINSIISFVLLLHMSSKFKHILRLMFFGTKRLKKH</sequence>
<dbReference type="RefSeq" id="XP_013082453.2">
    <property type="nucleotide sequence ID" value="XM_013226999.2"/>
</dbReference>
<feature type="transmembrane region" description="Helical" evidence="5">
    <location>
        <begin position="199"/>
        <end position="227"/>
    </location>
</feature>
<feature type="transmembrane region" description="Helical" evidence="5">
    <location>
        <begin position="92"/>
        <end position="111"/>
    </location>
</feature>
<dbReference type="PROSITE" id="PS50262">
    <property type="entry name" value="G_PROTEIN_RECEP_F1_2"/>
    <property type="match status" value="1"/>
</dbReference>
<dbReference type="Gene3D" id="1.20.1070.10">
    <property type="entry name" value="Rhodopsin 7-helix transmembrane proteins"/>
    <property type="match status" value="1"/>
</dbReference>
<gene>
    <name evidence="8" type="primary">LOC106067743</name>
</gene>
<dbReference type="AlphaFoldDB" id="A0A9U8ECI6"/>
<organism evidence="7 8">
    <name type="scientific">Biomphalaria glabrata</name>
    <name type="common">Bloodfluke planorb</name>
    <name type="synonym">Freshwater snail</name>
    <dbReference type="NCBI Taxonomy" id="6526"/>
    <lineage>
        <taxon>Eukaryota</taxon>
        <taxon>Metazoa</taxon>
        <taxon>Spiralia</taxon>
        <taxon>Lophotrochozoa</taxon>
        <taxon>Mollusca</taxon>
        <taxon>Gastropoda</taxon>
        <taxon>Heterobranchia</taxon>
        <taxon>Euthyneura</taxon>
        <taxon>Panpulmonata</taxon>
        <taxon>Hygrophila</taxon>
        <taxon>Lymnaeoidea</taxon>
        <taxon>Planorbidae</taxon>
        <taxon>Biomphalaria</taxon>
    </lineage>
</organism>
<evidence type="ECO:0000256" key="1">
    <source>
        <dbReference type="ARBA" id="ARBA00004370"/>
    </source>
</evidence>
<evidence type="ECO:0000256" key="3">
    <source>
        <dbReference type="ARBA" id="ARBA00022989"/>
    </source>
</evidence>
<evidence type="ECO:0000259" key="6">
    <source>
        <dbReference type="PROSITE" id="PS50262"/>
    </source>
</evidence>
<feature type="transmembrane region" description="Helical" evidence="5">
    <location>
        <begin position="254"/>
        <end position="278"/>
    </location>
</feature>